<dbReference type="PANTHER" id="PTHR47150">
    <property type="entry name" value="OS12G0169200 PROTEIN"/>
    <property type="match status" value="1"/>
</dbReference>
<feature type="compositionally biased region" description="Basic and acidic residues" evidence="1">
    <location>
        <begin position="234"/>
        <end position="248"/>
    </location>
</feature>
<dbReference type="Proteomes" id="UP001177003">
    <property type="component" value="Chromosome 6"/>
</dbReference>
<feature type="region of interest" description="Disordered" evidence="1">
    <location>
        <begin position="226"/>
        <end position="248"/>
    </location>
</feature>
<protein>
    <recommendedName>
        <fullName evidence="4">DDE Tnp4 domain-containing protein</fullName>
    </recommendedName>
</protein>
<sequence>MSSLSDNVYNRTALDSSFQACGISYRHRYYLMDWIDPEHACFMKSLSCPNDRKGLKFKRDQEKARKDVQRAFGALKKRWHILKYLAPYVNKMSEVMYTCIILNNMILEDEGNAICEYKENGIIPLKKSFEVGSEEYLERRDIIHDVETHHVLRRDLTKWDSLLSDYKKVKHSRSKRVSFNSELFKVIEWYVRDYEVGCDTDPDSDPEALPEPVFASFLQSASKTQRSKIIPQKRTIEETPKPKRPIKNEEMSVANVICDVYADHSK</sequence>
<dbReference type="Pfam" id="PF04827">
    <property type="entry name" value="Plant_tran"/>
    <property type="match status" value="1"/>
</dbReference>
<evidence type="ECO:0000313" key="3">
    <source>
        <dbReference type="Proteomes" id="UP001177003"/>
    </source>
</evidence>
<organism evidence="2 3">
    <name type="scientific">Lactuca saligna</name>
    <name type="common">Willowleaf lettuce</name>
    <dbReference type="NCBI Taxonomy" id="75948"/>
    <lineage>
        <taxon>Eukaryota</taxon>
        <taxon>Viridiplantae</taxon>
        <taxon>Streptophyta</taxon>
        <taxon>Embryophyta</taxon>
        <taxon>Tracheophyta</taxon>
        <taxon>Spermatophyta</taxon>
        <taxon>Magnoliopsida</taxon>
        <taxon>eudicotyledons</taxon>
        <taxon>Gunneridae</taxon>
        <taxon>Pentapetalae</taxon>
        <taxon>asterids</taxon>
        <taxon>campanulids</taxon>
        <taxon>Asterales</taxon>
        <taxon>Asteraceae</taxon>
        <taxon>Cichorioideae</taxon>
        <taxon>Cichorieae</taxon>
        <taxon>Lactucinae</taxon>
        <taxon>Lactuca</taxon>
    </lineage>
</organism>
<keyword evidence="3" id="KW-1185">Reference proteome</keyword>
<evidence type="ECO:0000256" key="1">
    <source>
        <dbReference type="SAM" id="MobiDB-lite"/>
    </source>
</evidence>
<evidence type="ECO:0008006" key="4">
    <source>
        <dbReference type="Google" id="ProtNLM"/>
    </source>
</evidence>
<evidence type="ECO:0000313" key="2">
    <source>
        <dbReference type="EMBL" id="CAI9291114.1"/>
    </source>
</evidence>
<accession>A0AA36ECF8</accession>
<reference evidence="2" key="1">
    <citation type="submission" date="2023-04" db="EMBL/GenBank/DDBJ databases">
        <authorList>
            <person name="Vijverberg K."/>
            <person name="Xiong W."/>
            <person name="Schranz E."/>
        </authorList>
    </citation>
    <scope>NUCLEOTIDE SEQUENCE</scope>
</reference>
<proteinExistence type="predicted"/>
<dbReference type="InterPro" id="IPR006912">
    <property type="entry name" value="Harbinger_derived_prot"/>
</dbReference>
<name>A0AA36ECF8_LACSI</name>
<dbReference type="EMBL" id="OX465082">
    <property type="protein sequence ID" value="CAI9291114.1"/>
    <property type="molecule type" value="Genomic_DNA"/>
</dbReference>
<dbReference type="AlphaFoldDB" id="A0AA36ECF8"/>
<dbReference type="PANTHER" id="PTHR47150:SF4">
    <property type="entry name" value="HARBINGER TRANSPOSASE-DERIVED PROTEIN-RELATED"/>
    <property type="match status" value="1"/>
</dbReference>
<gene>
    <name evidence="2" type="ORF">LSALG_LOCUS30271</name>
</gene>